<dbReference type="EMBL" id="DS547109">
    <property type="protein sequence ID" value="EDR06280.1"/>
    <property type="molecule type" value="Genomic_DNA"/>
</dbReference>
<dbReference type="KEGG" id="lbc:LACBIDRAFT_300347"/>
<dbReference type="InParanoid" id="B0DGJ6"/>
<keyword evidence="2" id="KW-1185">Reference proteome</keyword>
<dbReference type="HOGENOM" id="CLU_1865450_0_0_1"/>
<dbReference type="Proteomes" id="UP000001194">
    <property type="component" value="Unassembled WGS sequence"/>
</dbReference>
<sequence length="137" mass="16136">MRHGDFSKWAVPEARLSKKYGFDRELFLPEPNQYAANKIFYNGKLWRLEKDPTRGKISFILRRTQDPFAAEPQYVAQIKLTTNHLNMRKLPIGKPGEIFDVHQDLPIKNVIISFFPLMVRQWTWINLDIIASMKFSV</sequence>
<evidence type="ECO:0000313" key="1">
    <source>
        <dbReference type="EMBL" id="EDR06280.1"/>
    </source>
</evidence>
<protein>
    <submittedName>
        <fullName evidence="1">Predicted protein</fullName>
    </submittedName>
</protein>
<dbReference type="GeneID" id="6078618"/>
<organism evidence="2">
    <name type="scientific">Laccaria bicolor (strain S238N-H82 / ATCC MYA-4686)</name>
    <name type="common">Bicoloured deceiver</name>
    <name type="synonym">Laccaria laccata var. bicolor</name>
    <dbReference type="NCBI Taxonomy" id="486041"/>
    <lineage>
        <taxon>Eukaryota</taxon>
        <taxon>Fungi</taxon>
        <taxon>Dikarya</taxon>
        <taxon>Basidiomycota</taxon>
        <taxon>Agaricomycotina</taxon>
        <taxon>Agaricomycetes</taxon>
        <taxon>Agaricomycetidae</taxon>
        <taxon>Agaricales</taxon>
        <taxon>Agaricineae</taxon>
        <taxon>Hydnangiaceae</taxon>
        <taxon>Laccaria</taxon>
    </lineage>
</organism>
<evidence type="ECO:0000313" key="2">
    <source>
        <dbReference type="Proteomes" id="UP000001194"/>
    </source>
</evidence>
<dbReference type="AlphaFoldDB" id="B0DGJ6"/>
<reference evidence="1 2" key="1">
    <citation type="journal article" date="2008" name="Nature">
        <title>The genome of Laccaria bicolor provides insights into mycorrhizal symbiosis.</title>
        <authorList>
            <person name="Martin F."/>
            <person name="Aerts A."/>
            <person name="Ahren D."/>
            <person name="Brun A."/>
            <person name="Danchin E.G.J."/>
            <person name="Duchaussoy F."/>
            <person name="Gibon J."/>
            <person name="Kohler A."/>
            <person name="Lindquist E."/>
            <person name="Pereda V."/>
            <person name="Salamov A."/>
            <person name="Shapiro H.J."/>
            <person name="Wuyts J."/>
            <person name="Blaudez D."/>
            <person name="Buee M."/>
            <person name="Brokstein P."/>
            <person name="Canbaeck B."/>
            <person name="Cohen D."/>
            <person name="Courty P.E."/>
            <person name="Coutinho P.M."/>
            <person name="Delaruelle C."/>
            <person name="Detter J.C."/>
            <person name="Deveau A."/>
            <person name="DiFazio S."/>
            <person name="Duplessis S."/>
            <person name="Fraissinet-Tachet L."/>
            <person name="Lucic E."/>
            <person name="Frey-Klett P."/>
            <person name="Fourrey C."/>
            <person name="Feussner I."/>
            <person name="Gay G."/>
            <person name="Grimwood J."/>
            <person name="Hoegger P.J."/>
            <person name="Jain P."/>
            <person name="Kilaru S."/>
            <person name="Labbe J."/>
            <person name="Lin Y.C."/>
            <person name="Legue V."/>
            <person name="Le Tacon F."/>
            <person name="Marmeisse R."/>
            <person name="Melayah D."/>
            <person name="Montanini B."/>
            <person name="Muratet M."/>
            <person name="Nehls U."/>
            <person name="Niculita-Hirzel H."/>
            <person name="Oudot-Le Secq M.P."/>
            <person name="Peter M."/>
            <person name="Quesneville H."/>
            <person name="Rajashekar B."/>
            <person name="Reich M."/>
            <person name="Rouhier N."/>
            <person name="Schmutz J."/>
            <person name="Yin T."/>
            <person name="Chalot M."/>
            <person name="Henrissat B."/>
            <person name="Kuees U."/>
            <person name="Lucas S."/>
            <person name="Van de Peer Y."/>
            <person name="Podila G.K."/>
            <person name="Polle A."/>
            <person name="Pukkila P.J."/>
            <person name="Richardson P.M."/>
            <person name="Rouze P."/>
            <person name="Sanders I.R."/>
            <person name="Stajich J.E."/>
            <person name="Tunlid A."/>
            <person name="Tuskan G."/>
            <person name="Grigoriev I.V."/>
        </authorList>
    </citation>
    <scope>NUCLEOTIDE SEQUENCE [LARGE SCALE GENOMIC DNA]</scope>
    <source>
        <strain evidence="2">S238N-H82 / ATCC MYA-4686</strain>
    </source>
</reference>
<name>B0DGJ6_LACBS</name>
<dbReference type="RefSeq" id="XP_001883141.1">
    <property type="nucleotide sequence ID" value="XM_001883106.1"/>
</dbReference>
<proteinExistence type="predicted"/>
<gene>
    <name evidence="1" type="ORF">LACBIDRAFT_300347</name>
</gene>
<accession>B0DGJ6</accession>